<feature type="region of interest" description="Disordered" evidence="1">
    <location>
        <begin position="473"/>
        <end position="501"/>
    </location>
</feature>
<dbReference type="AlphaFoldDB" id="A0AAD6H6W0"/>
<feature type="region of interest" description="Disordered" evidence="1">
    <location>
        <begin position="67"/>
        <end position="114"/>
    </location>
</feature>
<reference evidence="2" key="1">
    <citation type="journal article" date="2023" name="IMA Fungus">
        <title>Comparative genomic study of the Penicillium genus elucidates a diverse pangenome and 15 lateral gene transfer events.</title>
        <authorList>
            <person name="Petersen C."/>
            <person name="Sorensen T."/>
            <person name="Nielsen M.R."/>
            <person name="Sondergaard T.E."/>
            <person name="Sorensen J.L."/>
            <person name="Fitzpatrick D.A."/>
            <person name="Frisvad J.C."/>
            <person name="Nielsen K.L."/>
        </authorList>
    </citation>
    <scope>NUCLEOTIDE SEQUENCE</scope>
    <source>
        <strain evidence="2">IBT 12815</strain>
    </source>
</reference>
<reference evidence="2" key="2">
    <citation type="submission" date="2023-01" db="EMBL/GenBank/DDBJ databases">
        <authorList>
            <person name="Petersen C."/>
        </authorList>
    </citation>
    <scope>NUCLEOTIDE SEQUENCE</scope>
    <source>
        <strain evidence="2">IBT 12815</strain>
    </source>
</reference>
<feature type="compositionally biased region" description="Polar residues" evidence="1">
    <location>
        <begin position="76"/>
        <end position="91"/>
    </location>
</feature>
<organism evidence="2 3">
    <name type="scientific">Penicillium hordei</name>
    <dbReference type="NCBI Taxonomy" id="40994"/>
    <lineage>
        <taxon>Eukaryota</taxon>
        <taxon>Fungi</taxon>
        <taxon>Dikarya</taxon>
        <taxon>Ascomycota</taxon>
        <taxon>Pezizomycotina</taxon>
        <taxon>Eurotiomycetes</taxon>
        <taxon>Eurotiomycetidae</taxon>
        <taxon>Eurotiales</taxon>
        <taxon>Aspergillaceae</taxon>
        <taxon>Penicillium</taxon>
    </lineage>
</organism>
<name>A0AAD6H6W0_9EURO</name>
<feature type="compositionally biased region" description="Low complexity" evidence="1">
    <location>
        <begin position="798"/>
        <end position="809"/>
    </location>
</feature>
<keyword evidence="3" id="KW-1185">Reference proteome</keyword>
<protein>
    <recommendedName>
        <fullName evidence="4">BAH domain-containing protein</fullName>
    </recommendedName>
</protein>
<sequence length="918" mass="102474">MKIMRYTIPTLLALCHDTGVHCKWTSEARHCEFPFVTMLLMIFPKDANIRLGCWCELGSSRKVRPVGSMKPILSENPRNQPTRESARSSRPNKIPVSKASKNRQTRISKNPTEPVFSTNDVGFAQFLKKHTSPKHQRVTAGGRIVPMEPPRPPRLGGSSPAQMAAINDNESIVPHVFVGDQLVTGGRNRTTQQKFIIRSTESDNNLREQLAWPLPVNASQFATPVDSRDLNVSQTMGSDIPYDEWIEHQPLDEVEPEFIQHTPNAVQRHEPTHQAEERRGGWIFIETQINYEEAAIGQIVSFMSPFDLFPGDDYYVRYVKLAWMCGPDAMIEAKTRLNNKLRNHERYLEEVNEVIALDPHISPGDPCYNLRVYNINERARVLNALDQYDDLMGCEGAAGMNNPNDPGGIAIQPAHPNPAHMHLRPGRTIDSGSYDKLSTDGTSEIERASNNRGIDIIDPDTGHPILFQRQPLTTANNNRNGTGRTNGNNPNRDNMQIDGSSELLIRDDVNGNRNRNRRNSLFDHTQVDRRSELFHDGNGIIGNLPIGSNDPLFDGNSRLDGLFPLGMGSDAENNGTISWNPQETWTKRRPRNESRISRTLPRNFGRNIADLRPALHSITELDHEHAIELTSTVANNGNTSNLAFSVNEGEVNHGTTHNGLRYLQNECPVASVSSSSEDEQQTMRDSSPGPGLNEEVLSELSFDRQHRGTEMVDYQVSVIPPDFFDVSVVNVEGDREVEASDGRRGCHSAEQLEDSMHHSRSGNFTLTMNSLGADYPDDMSDTPLLSQNSPYGRYSPLSRNSPSRVISRSSARRRHYVPVGGSSSPGSRMITSSLNARRRHDARENIRNARCSLTNSSRLIDDLRDEVPATTALGFDAPDSQQNANYLPVYSMQLIDASVRHTAPAIVNTSRINVHALL</sequence>
<dbReference type="Proteomes" id="UP001213799">
    <property type="component" value="Unassembled WGS sequence"/>
</dbReference>
<evidence type="ECO:0008006" key="4">
    <source>
        <dbReference type="Google" id="ProtNLM"/>
    </source>
</evidence>
<feature type="compositionally biased region" description="Low complexity" evidence="1">
    <location>
        <begin position="473"/>
        <end position="494"/>
    </location>
</feature>
<evidence type="ECO:0000313" key="3">
    <source>
        <dbReference type="Proteomes" id="UP001213799"/>
    </source>
</evidence>
<feature type="region of interest" description="Disordered" evidence="1">
    <location>
        <begin position="670"/>
        <end position="693"/>
    </location>
</feature>
<accession>A0AAD6H6W0</accession>
<dbReference type="EMBL" id="JAQJAE010000002">
    <property type="protein sequence ID" value="KAJ5607467.1"/>
    <property type="molecule type" value="Genomic_DNA"/>
</dbReference>
<dbReference type="RefSeq" id="XP_056754892.1">
    <property type="nucleotide sequence ID" value="XM_056895144.1"/>
</dbReference>
<feature type="compositionally biased region" description="Low complexity" evidence="1">
    <location>
        <begin position="817"/>
        <end position="827"/>
    </location>
</feature>
<evidence type="ECO:0000313" key="2">
    <source>
        <dbReference type="EMBL" id="KAJ5607467.1"/>
    </source>
</evidence>
<gene>
    <name evidence="2" type="ORF">N7537_004086</name>
</gene>
<feature type="region of interest" description="Disordered" evidence="1">
    <location>
        <begin position="775"/>
        <end position="830"/>
    </location>
</feature>
<dbReference type="GeneID" id="81585386"/>
<proteinExistence type="predicted"/>
<comment type="caution">
    <text evidence="2">The sequence shown here is derived from an EMBL/GenBank/DDBJ whole genome shotgun (WGS) entry which is preliminary data.</text>
</comment>
<evidence type="ECO:0000256" key="1">
    <source>
        <dbReference type="SAM" id="MobiDB-lite"/>
    </source>
</evidence>